<keyword evidence="3" id="KW-1185">Reference proteome</keyword>
<name>A0ABW4QRE4_9BACT</name>
<comment type="caution">
    <text evidence="2">The sequence shown here is derived from an EMBL/GenBank/DDBJ whole genome shotgun (WGS) entry which is preliminary data.</text>
</comment>
<evidence type="ECO:0000313" key="2">
    <source>
        <dbReference type="EMBL" id="MFD1871914.1"/>
    </source>
</evidence>
<dbReference type="Proteomes" id="UP001597197">
    <property type="component" value="Unassembled WGS sequence"/>
</dbReference>
<evidence type="ECO:0000313" key="3">
    <source>
        <dbReference type="Proteomes" id="UP001597197"/>
    </source>
</evidence>
<dbReference type="EMBL" id="JBHUFD010000001">
    <property type="protein sequence ID" value="MFD1871914.1"/>
    <property type="molecule type" value="Genomic_DNA"/>
</dbReference>
<evidence type="ECO:0000256" key="1">
    <source>
        <dbReference type="SAM" id="SignalP"/>
    </source>
</evidence>
<protein>
    <recommendedName>
        <fullName evidence="4">PorV/PorQ family protein</fullName>
    </recommendedName>
</protein>
<reference evidence="3" key="1">
    <citation type="journal article" date="2019" name="Int. J. Syst. Evol. Microbiol.">
        <title>The Global Catalogue of Microorganisms (GCM) 10K type strain sequencing project: providing services to taxonomists for standard genome sequencing and annotation.</title>
        <authorList>
            <consortium name="The Broad Institute Genomics Platform"/>
            <consortium name="The Broad Institute Genome Sequencing Center for Infectious Disease"/>
            <person name="Wu L."/>
            <person name="Ma J."/>
        </authorList>
    </citation>
    <scope>NUCLEOTIDE SEQUENCE [LARGE SCALE GENOMIC DNA]</scope>
    <source>
        <strain evidence="3">CGMCC 1.15795</strain>
    </source>
</reference>
<gene>
    <name evidence="2" type="ORF">ACFSDX_05725</name>
</gene>
<feature type="signal peptide" evidence="1">
    <location>
        <begin position="1"/>
        <end position="23"/>
    </location>
</feature>
<dbReference type="RefSeq" id="WP_382312244.1">
    <property type="nucleotide sequence ID" value="NZ_JBHUFD010000001.1"/>
</dbReference>
<organism evidence="2 3">
    <name type="scientific">Hymenobacter bucti</name>
    <dbReference type="NCBI Taxonomy" id="1844114"/>
    <lineage>
        <taxon>Bacteria</taxon>
        <taxon>Pseudomonadati</taxon>
        <taxon>Bacteroidota</taxon>
        <taxon>Cytophagia</taxon>
        <taxon>Cytophagales</taxon>
        <taxon>Hymenobacteraceae</taxon>
        <taxon>Hymenobacter</taxon>
    </lineage>
</organism>
<keyword evidence="1" id="KW-0732">Signal</keyword>
<proteinExistence type="predicted"/>
<accession>A0ABW4QRE4</accession>
<evidence type="ECO:0008006" key="4">
    <source>
        <dbReference type="Google" id="ProtNLM"/>
    </source>
</evidence>
<sequence length="293" mass="30949">MNSRLRQLFLFGLLVLGAAPIRAQGNGPAGHGARATALGNASATLSNEVWAGANNAAGLGTLTRPTAGAYFENRYLITSLNVAAVALALPLGIVEPAAAGQPARAEWGVVGFEAQRFGGALYSEVRVGAAYGYRLGVVNIGGRLDMLQVSFRDLGSRRALVGSLGGQAEVVPGHLTFGVYLYNLNQAKLADYQDERVPTVLRAGLAYRAGKQVLVLVESEKDIEHDVGFKAGLEYLPASAVALRAGYASLSQQTTGGVGVKTGNFQFDYAAGWHSVLGLSQFLSINWQWERKP</sequence>
<feature type="chain" id="PRO_5046912444" description="PorV/PorQ family protein" evidence="1">
    <location>
        <begin position="24"/>
        <end position="293"/>
    </location>
</feature>